<protein>
    <recommendedName>
        <fullName evidence="4">Secreted protein</fullName>
    </recommendedName>
</protein>
<dbReference type="AlphaFoldDB" id="A0A5C3Q8Z2"/>
<gene>
    <name evidence="2" type="ORF">BDV98DRAFT_573307</name>
</gene>
<organism evidence="2 3">
    <name type="scientific">Pterulicium gracile</name>
    <dbReference type="NCBI Taxonomy" id="1884261"/>
    <lineage>
        <taxon>Eukaryota</taxon>
        <taxon>Fungi</taxon>
        <taxon>Dikarya</taxon>
        <taxon>Basidiomycota</taxon>
        <taxon>Agaricomycotina</taxon>
        <taxon>Agaricomycetes</taxon>
        <taxon>Agaricomycetidae</taxon>
        <taxon>Agaricales</taxon>
        <taxon>Pleurotineae</taxon>
        <taxon>Pterulaceae</taxon>
        <taxon>Pterulicium</taxon>
    </lineage>
</organism>
<evidence type="ECO:0008006" key="4">
    <source>
        <dbReference type="Google" id="ProtNLM"/>
    </source>
</evidence>
<evidence type="ECO:0000313" key="3">
    <source>
        <dbReference type="Proteomes" id="UP000305067"/>
    </source>
</evidence>
<keyword evidence="1" id="KW-0732">Signal</keyword>
<feature type="signal peptide" evidence="1">
    <location>
        <begin position="1"/>
        <end position="15"/>
    </location>
</feature>
<sequence length="93" mass="10700">MIFFTFIFICSFVFAFTPPRSSSLLSSCPEPLLLFHVHISFSLVKHCSSDYNDVFFSLVFVVSSPSRPLRFSLYFLVVDVCTVNLDAMERISW</sequence>
<proteinExistence type="predicted"/>
<dbReference type="EMBL" id="ML178841">
    <property type="protein sequence ID" value="TFK98241.1"/>
    <property type="molecule type" value="Genomic_DNA"/>
</dbReference>
<name>A0A5C3Q8Z2_9AGAR</name>
<accession>A0A5C3Q8Z2</accession>
<evidence type="ECO:0000313" key="2">
    <source>
        <dbReference type="EMBL" id="TFK98241.1"/>
    </source>
</evidence>
<reference evidence="2 3" key="1">
    <citation type="journal article" date="2019" name="Nat. Ecol. Evol.">
        <title>Megaphylogeny resolves global patterns of mushroom evolution.</title>
        <authorList>
            <person name="Varga T."/>
            <person name="Krizsan K."/>
            <person name="Foldi C."/>
            <person name="Dima B."/>
            <person name="Sanchez-Garcia M."/>
            <person name="Sanchez-Ramirez S."/>
            <person name="Szollosi G.J."/>
            <person name="Szarkandi J.G."/>
            <person name="Papp V."/>
            <person name="Albert L."/>
            <person name="Andreopoulos W."/>
            <person name="Angelini C."/>
            <person name="Antonin V."/>
            <person name="Barry K.W."/>
            <person name="Bougher N.L."/>
            <person name="Buchanan P."/>
            <person name="Buyck B."/>
            <person name="Bense V."/>
            <person name="Catcheside P."/>
            <person name="Chovatia M."/>
            <person name="Cooper J."/>
            <person name="Damon W."/>
            <person name="Desjardin D."/>
            <person name="Finy P."/>
            <person name="Geml J."/>
            <person name="Haridas S."/>
            <person name="Hughes K."/>
            <person name="Justo A."/>
            <person name="Karasinski D."/>
            <person name="Kautmanova I."/>
            <person name="Kiss B."/>
            <person name="Kocsube S."/>
            <person name="Kotiranta H."/>
            <person name="LaButti K.M."/>
            <person name="Lechner B.E."/>
            <person name="Liimatainen K."/>
            <person name="Lipzen A."/>
            <person name="Lukacs Z."/>
            <person name="Mihaltcheva S."/>
            <person name="Morgado L.N."/>
            <person name="Niskanen T."/>
            <person name="Noordeloos M.E."/>
            <person name="Ohm R.A."/>
            <person name="Ortiz-Santana B."/>
            <person name="Ovrebo C."/>
            <person name="Racz N."/>
            <person name="Riley R."/>
            <person name="Savchenko A."/>
            <person name="Shiryaev A."/>
            <person name="Soop K."/>
            <person name="Spirin V."/>
            <person name="Szebenyi C."/>
            <person name="Tomsovsky M."/>
            <person name="Tulloss R.E."/>
            <person name="Uehling J."/>
            <person name="Grigoriev I.V."/>
            <person name="Vagvolgyi C."/>
            <person name="Papp T."/>
            <person name="Martin F.M."/>
            <person name="Miettinen O."/>
            <person name="Hibbett D.S."/>
            <person name="Nagy L.G."/>
        </authorList>
    </citation>
    <scope>NUCLEOTIDE SEQUENCE [LARGE SCALE GENOMIC DNA]</scope>
    <source>
        <strain evidence="2 3">CBS 309.79</strain>
    </source>
</reference>
<evidence type="ECO:0000256" key="1">
    <source>
        <dbReference type="SAM" id="SignalP"/>
    </source>
</evidence>
<feature type="chain" id="PRO_5023150386" description="Secreted protein" evidence="1">
    <location>
        <begin position="16"/>
        <end position="93"/>
    </location>
</feature>
<keyword evidence="3" id="KW-1185">Reference proteome</keyword>
<dbReference type="Proteomes" id="UP000305067">
    <property type="component" value="Unassembled WGS sequence"/>
</dbReference>